<dbReference type="EMBL" id="FOLD01000040">
    <property type="protein sequence ID" value="SFD83990.1"/>
    <property type="molecule type" value="Genomic_DNA"/>
</dbReference>
<dbReference type="Proteomes" id="UP000198639">
    <property type="component" value="Unassembled WGS sequence"/>
</dbReference>
<dbReference type="RefSeq" id="WP_091876877.1">
    <property type="nucleotide sequence ID" value="NZ_FOLD01000040.1"/>
</dbReference>
<gene>
    <name evidence="1" type="ORF">SAMN05216204_14040</name>
</gene>
<evidence type="ECO:0000313" key="1">
    <source>
        <dbReference type="EMBL" id="SFD83990.1"/>
    </source>
</evidence>
<dbReference type="AlphaFoldDB" id="A0A1I1VTX0"/>
<accession>A0A1I1VTX0</accession>
<keyword evidence="2" id="KW-1185">Reference proteome</keyword>
<dbReference type="STRING" id="1164594.SAMN05216204_14040"/>
<reference evidence="2" key="1">
    <citation type="submission" date="2016-10" db="EMBL/GenBank/DDBJ databases">
        <authorList>
            <person name="Varghese N."/>
            <person name="Submissions S."/>
        </authorList>
    </citation>
    <scope>NUCLEOTIDE SEQUENCE [LARGE SCALE GENOMIC DNA]</scope>
    <source>
        <strain evidence="2">CGMCC 1.12041</strain>
    </source>
</reference>
<sequence length="69" mass="7500">MTTVAKMRSTILRCATEAAKEEPRSVEYRLHSFIAKLSGSMESMGESELDKALWNLFAAPQPQPSAAGA</sequence>
<protein>
    <submittedName>
        <fullName evidence="1">Uncharacterized protein</fullName>
    </submittedName>
</protein>
<name>A0A1I1VTX0_9BURK</name>
<evidence type="ECO:0000313" key="2">
    <source>
        <dbReference type="Proteomes" id="UP000198639"/>
    </source>
</evidence>
<proteinExistence type="predicted"/>
<organism evidence="1 2">
    <name type="scientific">Massilia yuzhufengensis</name>
    <dbReference type="NCBI Taxonomy" id="1164594"/>
    <lineage>
        <taxon>Bacteria</taxon>
        <taxon>Pseudomonadati</taxon>
        <taxon>Pseudomonadota</taxon>
        <taxon>Betaproteobacteria</taxon>
        <taxon>Burkholderiales</taxon>
        <taxon>Oxalobacteraceae</taxon>
        <taxon>Telluria group</taxon>
        <taxon>Massilia</taxon>
    </lineage>
</organism>